<comment type="caution">
    <text evidence="1">The sequence shown here is derived from an EMBL/GenBank/DDBJ whole genome shotgun (WGS) entry which is preliminary data.</text>
</comment>
<accession>A0ACA9SCP2</accession>
<evidence type="ECO:0000313" key="1">
    <source>
        <dbReference type="EMBL" id="CAG8832582.1"/>
    </source>
</evidence>
<proteinExistence type="predicted"/>
<dbReference type="Proteomes" id="UP000789920">
    <property type="component" value="Unassembled WGS sequence"/>
</dbReference>
<name>A0ACA9SCP2_9GLOM</name>
<reference evidence="1" key="1">
    <citation type="submission" date="2021-06" db="EMBL/GenBank/DDBJ databases">
        <authorList>
            <person name="Kallberg Y."/>
            <person name="Tangrot J."/>
            <person name="Rosling A."/>
        </authorList>
    </citation>
    <scope>NUCLEOTIDE SEQUENCE</scope>
    <source>
        <strain evidence="1">MA461A</strain>
    </source>
</reference>
<gene>
    <name evidence="1" type="ORF">RPERSI_LOCUS28508</name>
</gene>
<feature type="non-terminal residue" evidence="1">
    <location>
        <position position="110"/>
    </location>
</feature>
<sequence length="110" mass="12682">GKSVSRKSRRQKKSPNRFILYRTYHLKHSQCLNNSKTPMDMRTVSKVISAQWANEPPDIKRYWDKIAENEKTKRITISKSSDPFLPLTVPLSDESKLPGENSMSPDSSME</sequence>
<organism evidence="1 2">
    <name type="scientific">Racocetra persica</name>
    <dbReference type="NCBI Taxonomy" id="160502"/>
    <lineage>
        <taxon>Eukaryota</taxon>
        <taxon>Fungi</taxon>
        <taxon>Fungi incertae sedis</taxon>
        <taxon>Mucoromycota</taxon>
        <taxon>Glomeromycotina</taxon>
        <taxon>Glomeromycetes</taxon>
        <taxon>Diversisporales</taxon>
        <taxon>Gigasporaceae</taxon>
        <taxon>Racocetra</taxon>
    </lineage>
</organism>
<protein>
    <submittedName>
        <fullName evidence="1">16031_t:CDS:1</fullName>
    </submittedName>
</protein>
<dbReference type="EMBL" id="CAJVQC010104158">
    <property type="protein sequence ID" value="CAG8832582.1"/>
    <property type="molecule type" value="Genomic_DNA"/>
</dbReference>
<keyword evidence="2" id="KW-1185">Reference proteome</keyword>
<feature type="non-terminal residue" evidence="1">
    <location>
        <position position="1"/>
    </location>
</feature>
<evidence type="ECO:0000313" key="2">
    <source>
        <dbReference type="Proteomes" id="UP000789920"/>
    </source>
</evidence>